<evidence type="ECO:0000259" key="2">
    <source>
        <dbReference type="Pfam" id="PF02517"/>
    </source>
</evidence>
<evidence type="ECO:0000313" key="4">
    <source>
        <dbReference type="Proteomes" id="UP000281431"/>
    </source>
</evidence>
<dbReference type="AlphaFoldDB" id="A0A3N6MB19"/>
<dbReference type="EMBL" id="REFZ01000005">
    <property type="protein sequence ID" value="RQH01014.1"/>
    <property type="molecule type" value="Genomic_DNA"/>
</dbReference>
<accession>A0A3N6MB19</accession>
<evidence type="ECO:0000313" key="3">
    <source>
        <dbReference type="EMBL" id="RQH01014.1"/>
    </source>
</evidence>
<dbReference type="Proteomes" id="UP000281431">
    <property type="component" value="Unassembled WGS sequence"/>
</dbReference>
<feature type="transmembrane region" description="Helical" evidence="1">
    <location>
        <begin position="211"/>
        <end position="228"/>
    </location>
</feature>
<dbReference type="Pfam" id="PF02517">
    <property type="entry name" value="Rce1-like"/>
    <property type="match status" value="1"/>
</dbReference>
<dbReference type="InterPro" id="IPR003675">
    <property type="entry name" value="Rce1/LyrA-like_dom"/>
</dbReference>
<feature type="transmembrane region" description="Helical" evidence="1">
    <location>
        <begin position="234"/>
        <end position="251"/>
    </location>
</feature>
<keyword evidence="3" id="KW-0482">Metalloprotease</keyword>
<organism evidence="3 4">
    <name type="scientific">Natrarchaeobius chitinivorans</name>
    <dbReference type="NCBI Taxonomy" id="1679083"/>
    <lineage>
        <taxon>Archaea</taxon>
        <taxon>Methanobacteriati</taxon>
        <taxon>Methanobacteriota</taxon>
        <taxon>Stenosarchaea group</taxon>
        <taxon>Halobacteria</taxon>
        <taxon>Halobacteriales</taxon>
        <taxon>Natrialbaceae</taxon>
        <taxon>Natrarchaeobius</taxon>
    </lineage>
</organism>
<evidence type="ECO:0000256" key="1">
    <source>
        <dbReference type="SAM" id="Phobius"/>
    </source>
</evidence>
<name>A0A3N6MB19_NATCH</name>
<dbReference type="InterPro" id="IPR042150">
    <property type="entry name" value="MmRce1-like"/>
</dbReference>
<keyword evidence="1" id="KW-1133">Transmembrane helix</keyword>
<gene>
    <name evidence="3" type="ORF">EA472_09725</name>
</gene>
<dbReference type="GO" id="GO:0006508">
    <property type="term" value="P:proteolysis"/>
    <property type="evidence" value="ECO:0007669"/>
    <property type="project" value="UniProtKB-KW"/>
</dbReference>
<feature type="transmembrane region" description="Helical" evidence="1">
    <location>
        <begin position="185"/>
        <end position="204"/>
    </location>
</feature>
<keyword evidence="1" id="KW-0472">Membrane</keyword>
<feature type="transmembrane region" description="Helical" evidence="1">
    <location>
        <begin position="30"/>
        <end position="52"/>
    </location>
</feature>
<keyword evidence="3" id="KW-0378">Hydrolase</keyword>
<dbReference type="PANTHER" id="PTHR35797:SF1">
    <property type="entry name" value="PROTEASE"/>
    <property type="match status" value="1"/>
</dbReference>
<protein>
    <submittedName>
        <fullName evidence="3">CPBP family intramembrane metalloprotease</fullName>
    </submittedName>
</protein>
<comment type="caution">
    <text evidence="3">The sequence shown here is derived from an EMBL/GenBank/DDBJ whole genome shotgun (WGS) entry which is preliminary data.</text>
</comment>
<keyword evidence="1" id="KW-0812">Transmembrane</keyword>
<keyword evidence="4" id="KW-1185">Reference proteome</keyword>
<dbReference type="GO" id="GO:0080120">
    <property type="term" value="P:CAAX-box protein maturation"/>
    <property type="evidence" value="ECO:0007669"/>
    <property type="project" value="UniProtKB-ARBA"/>
</dbReference>
<keyword evidence="3" id="KW-0645">Protease</keyword>
<feature type="transmembrane region" description="Helical" evidence="1">
    <location>
        <begin position="116"/>
        <end position="135"/>
    </location>
</feature>
<feature type="transmembrane region" description="Helical" evidence="1">
    <location>
        <begin position="72"/>
        <end position="96"/>
    </location>
</feature>
<reference evidence="3 4" key="1">
    <citation type="submission" date="2018-10" db="EMBL/GenBank/DDBJ databases">
        <title>Natrarchaeobius chitinivorans gen. nov., sp. nov., and Natrarchaeobius haloalkaliphilus sp. nov., alkaliphilic, chitin-utilizing haloarchaea from hypersaline alkaline lakes.</title>
        <authorList>
            <person name="Sorokin D.Y."/>
            <person name="Elcheninov A.G."/>
            <person name="Kostrikina N.A."/>
            <person name="Bale N.J."/>
            <person name="Sinninghe Damste J.S."/>
            <person name="Khijniak T.V."/>
            <person name="Kublanov I.V."/>
            <person name="Toshchakov S.V."/>
        </authorList>
    </citation>
    <scope>NUCLEOTIDE SEQUENCE [LARGE SCALE GENOMIC DNA]</scope>
    <source>
        <strain evidence="3 4">AArcht7</strain>
    </source>
</reference>
<dbReference type="GO" id="GO:0008237">
    <property type="term" value="F:metallopeptidase activity"/>
    <property type="evidence" value="ECO:0007669"/>
    <property type="project" value="UniProtKB-KW"/>
</dbReference>
<feature type="domain" description="CAAX prenyl protease 2/Lysostaphin resistance protein A-like" evidence="2">
    <location>
        <begin position="116"/>
        <end position="223"/>
    </location>
</feature>
<dbReference type="GO" id="GO:0004175">
    <property type="term" value="F:endopeptidase activity"/>
    <property type="evidence" value="ECO:0007669"/>
    <property type="project" value="UniProtKB-ARBA"/>
</dbReference>
<proteinExistence type="predicted"/>
<feature type="transmembrane region" description="Helical" evidence="1">
    <location>
        <begin position="147"/>
        <end position="165"/>
    </location>
</feature>
<dbReference type="PANTHER" id="PTHR35797">
    <property type="entry name" value="PROTEASE-RELATED"/>
    <property type="match status" value="1"/>
</dbReference>
<sequence>MFFAVTFGITWSCWLSVVVLDVPFTSAAGLGLLLAGLAGPGIAGIGFVYLVYDERGRADFWARVTGFRRIGLRWVLVIFALPVTVTIAAGVAGLLFGRSGMTWGTSVQEFATTPLAILPAVFFATLPPLLEELGWRGYALDRLQLNWSALTASLILGVVWSVWHLPLFFIEGSFQHDSIGFGTAGFWLFTVGIVALSPVFTWVYNHTARSILVVILLHGWINFTAETIEVADVFYYGSWILLATLLVVIWGPKTLTRANDVPHPPLGDER</sequence>